<keyword evidence="2" id="KW-1185">Reference proteome</keyword>
<proteinExistence type="predicted"/>
<evidence type="ECO:0000313" key="1">
    <source>
        <dbReference type="EMBL" id="MCJ8748943.1"/>
    </source>
</evidence>
<protein>
    <submittedName>
        <fullName evidence="1">Uncharacterized protein</fullName>
    </submittedName>
</protein>
<dbReference type="Proteomes" id="UP000830395">
    <property type="component" value="Chromosome 27"/>
</dbReference>
<sequence length="601" mass="69061">MKKKRAEKRRHVVAWMNKAEWEQVVDYLHSREPALQTHALHRISAWKGRFGPSTPVAVESTANLVRCQILDRSGKLERDDLVLLYGMALTRFVNLILERKQGRVAKPLRHLASTMNIPEWIVNLRHDITHRRLPTLKWCRKGCEFVLNWLQQQYWSRQLSSLSDWSSSFEEEEDEEENMRRQEEEAMNRQREIERHKRARELLISYEREQFQVFEDLLKRGSVRGSWPNASADLSWILAQIQQLNSEARDALINTLAQDGFLIPTAEQLDSLNINPSDALINTLAQDGFLIPTAEQLDSLNINPSEELLDPLTPCVPVELLRFWLPLLKVLNSSSFINQLLEKLFAELANEPTNHRAYYASAWISEILHCNCRNESKAFRKMRMMKERWFINRVSLRWHELISACVNAPSAATPFLLQQILMDMDKPLPLDTQQNLLRLCTIYTQSHLGDCTPGNADSSHPVYTLENLQERVGGAMQNRHTQTPNEETDLAQAPPTQEVQEQLSAETVQERNAALRGSAWSVCTDKVPWKQYPLGKVPGQTDDPSCLMVETYCTLTVFDQQVKGHGHHGNQSVPLQSRTGSDGPLWTHNDITKLKAGLKLF</sequence>
<comment type="caution">
    <text evidence="1">The sequence shown here is derived from an EMBL/GenBank/DDBJ whole genome shotgun (WGS) entry which is preliminary data.</text>
</comment>
<gene>
    <name evidence="1" type="ORF">PDJAM_G00170350</name>
</gene>
<accession>A0ACC5ZN46</accession>
<organism evidence="1 2">
    <name type="scientific">Pangasius djambal</name>
    <dbReference type="NCBI Taxonomy" id="1691987"/>
    <lineage>
        <taxon>Eukaryota</taxon>
        <taxon>Metazoa</taxon>
        <taxon>Chordata</taxon>
        <taxon>Craniata</taxon>
        <taxon>Vertebrata</taxon>
        <taxon>Euteleostomi</taxon>
        <taxon>Actinopterygii</taxon>
        <taxon>Neopterygii</taxon>
        <taxon>Teleostei</taxon>
        <taxon>Ostariophysi</taxon>
        <taxon>Siluriformes</taxon>
        <taxon>Pangasiidae</taxon>
        <taxon>Pangasius</taxon>
    </lineage>
</organism>
<reference evidence="1" key="1">
    <citation type="submission" date="2020-02" db="EMBL/GenBank/DDBJ databases">
        <title>Genome sequencing of the panga catfish, Pangasius djambal.</title>
        <authorList>
            <person name="Wen M."/>
            <person name="Zahm M."/>
            <person name="Roques C."/>
            <person name="Cabau C."/>
            <person name="Klopp C."/>
            <person name="Donnadieu C."/>
            <person name="Jouanno E."/>
            <person name="Avarre J.-C."/>
            <person name="Campet M."/>
            <person name="Ha T."/>
            <person name="Dugue R."/>
            <person name="Lampietro C."/>
            <person name="Louis A."/>
            <person name="Herpin A."/>
            <person name="Echchiki A."/>
            <person name="Berthelot C."/>
            <person name="Parey E."/>
            <person name="Roest-Crollius H."/>
            <person name="Braasch I."/>
            <person name="Postlethwait J.H."/>
            <person name="Bobe J."/>
            <person name="Montfort J."/>
            <person name="Bouchez O."/>
            <person name="Begum T."/>
            <person name="Schartl M."/>
            <person name="Gustiano R."/>
            <person name="Guiguen Y."/>
        </authorList>
    </citation>
    <scope>NUCLEOTIDE SEQUENCE</scope>
    <source>
        <strain evidence="1">Pdj_M5554</strain>
    </source>
</reference>
<dbReference type="EMBL" id="CM041001">
    <property type="protein sequence ID" value="MCJ8748943.1"/>
    <property type="molecule type" value="Genomic_DNA"/>
</dbReference>
<evidence type="ECO:0000313" key="2">
    <source>
        <dbReference type="Proteomes" id="UP000830395"/>
    </source>
</evidence>
<name>A0ACC5ZN46_9TELE</name>